<dbReference type="STRING" id="361077.A0A151ZDK4"/>
<dbReference type="FunCoup" id="A0A151ZDK4">
    <property type="interactions" value="297"/>
</dbReference>
<dbReference type="InParanoid" id="A0A151ZDK4"/>
<keyword evidence="2" id="KW-0342">GTP-binding</keyword>
<gene>
    <name evidence="4" type="ORF">DLAC_06856</name>
</gene>
<dbReference type="Pfam" id="PF00071">
    <property type="entry name" value="Ras"/>
    <property type="match status" value="1"/>
</dbReference>
<sequence>MFSFFNKLLNTQDNINLRKSQENEDSVASYSAFKSTSPYQSVDKVRVAVIGDTAVGKTSLVHLLCHQEVLDKSTAWTLGCDTSLKIHEFHSKDYYIEFLDVGGALKHKLARPMLYHQLNGLIVVYDLTNKNSLSSIKKWIFEVLNTITPTSTNWVLKETDNPQILELESQIPEHSISDSSSIKPLQSIPDSTTLLPTTTSTTSNRLKQNQYPSTISLKQTPSVFLSQNSSFLPNSSTTSPTYLTNVTSSAPQQSTKKPGFGSANNKQVLNIPVIILGNKSDLYYDHKFIENDKLGRLSLIVSGQDKNSFKNGSYNAQKLDLFFNKMISNLMIGKKRNLTTMNFTAHLNNQNTPGSGDTNNNNKPKTTIKNQSSTNLRMFITNNNNNNNNDDYEGNRTSMKKPPPLLEKKM</sequence>
<accession>A0A151ZDK4</accession>
<dbReference type="GO" id="GO:0005525">
    <property type="term" value="F:GTP binding"/>
    <property type="evidence" value="ECO:0007669"/>
    <property type="project" value="UniProtKB-KW"/>
</dbReference>
<protein>
    <submittedName>
        <fullName evidence="4">Rab GTPase domain-containing protein</fullName>
    </submittedName>
</protein>
<dbReference type="GO" id="GO:0003924">
    <property type="term" value="F:GTPase activity"/>
    <property type="evidence" value="ECO:0007669"/>
    <property type="project" value="InterPro"/>
</dbReference>
<dbReference type="SMART" id="SM00175">
    <property type="entry name" value="RAB"/>
    <property type="match status" value="1"/>
</dbReference>
<evidence type="ECO:0000256" key="3">
    <source>
        <dbReference type="SAM" id="MobiDB-lite"/>
    </source>
</evidence>
<feature type="compositionally biased region" description="Polar residues" evidence="3">
    <location>
        <begin position="347"/>
        <end position="357"/>
    </location>
</feature>
<evidence type="ECO:0000256" key="2">
    <source>
        <dbReference type="ARBA" id="ARBA00023134"/>
    </source>
</evidence>
<comment type="caution">
    <text evidence="4">The sequence shown here is derived from an EMBL/GenBank/DDBJ whole genome shotgun (WGS) entry which is preliminary data.</text>
</comment>
<dbReference type="InterPro" id="IPR001806">
    <property type="entry name" value="Small_GTPase"/>
</dbReference>
<feature type="compositionally biased region" description="Pro residues" evidence="3">
    <location>
        <begin position="401"/>
        <end position="410"/>
    </location>
</feature>
<dbReference type="EMBL" id="LODT01000031">
    <property type="protein sequence ID" value="KYQ92027.1"/>
    <property type="molecule type" value="Genomic_DNA"/>
</dbReference>
<feature type="region of interest" description="Disordered" evidence="3">
    <location>
        <begin position="347"/>
        <end position="410"/>
    </location>
</feature>
<dbReference type="PROSITE" id="PS51419">
    <property type="entry name" value="RAB"/>
    <property type="match status" value="1"/>
</dbReference>
<dbReference type="Gene3D" id="3.40.50.300">
    <property type="entry name" value="P-loop containing nucleotide triphosphate hydrolases"/>
    <property type="match status" value="1"/>
</dbReference>
<dbReference type="AlphaFoldDB" id="A0A151ZDK4"/>
<feature type="region of interest" description="Disordered" evidence="3">
    <location>
        <begin position="176"/>
        <end position="205"/>
    </location>
</feature>
<feature type="compositionally biased region" description="Polar residues" evidence="3">
    <location>
        <begin position="177"/>
        <end position="190"/>
    </location>
</feature>
<dbReference type="OrthoDB" id="8954335at2759"/>
<evidence type="ECO:0000256" key="1">
    <source>
        <dbReference type="ARBA" id="ARBA00022741"/>
    </source>
</evidence>
<dbReference type="PANTHER" id="PTHR24073">
    <property type="entry name" value="DRAB5-RELATED"/>
    <property type="match status" value="1"/>
</dbReference>
<keyword evidence="1" id="KW-0547">Nucleotide-binding</keyword>
<proteinExistence type="predicted"/>
<feature type="compositionally biased region" description="Low complexity" evidence="3">
    <location>
        <begin position="358"/>
        <end position="370"/>
    </location>
</feature>
<reference evidence="4 5" key="1">
    <citation type="submission" date="2015-12" db="EMBL/GenBank/DDBJ databases">
        <title>Dictyostelia acquired genes for synthesis and detection of signals that induce cell-type specialization by lateral gene transfer from prokaryotes.</title>
        <authorList>
            <person name="Gloeckner G."/>
            <person name="Schaap P."/>
        </authorList>
    </citation>
    <scope>NUCLEOTIDE SEQUENCE [LARGE SCALE GENOMIC DNA]</scope>
    <source>
        <strain evidence="4 5">TK</strain>
    </source>
</reference>
<dbReference type="SUPFAM" id="SSF52540">
    <property type="entry name" value="P-loop containing nucleoside triphosphate hydrolases"/>
    <property type="match status" value="1"/>
</dbReference>
<feature type="region of interest" description="Disordered" evidence="3">
    <location>
        <begin position="242"/>
        <end position="261"/>
    </location>
</feature>
<dbReference type="Proteomes" id="UP000076078">
    <property type="component" value="Unassembled WGS sequence"/>
</dbReference>
<keyword evidence="5" id="KW-1185">Reference proteome</keyword>
<dbReference type="InterPro" id="IPR027417">
    <property type="entry name" value="P-loop_NTPase"/>
</dbReference>
<evidence type="ECO:0000313" key="4">
    <source>
        <dbReference type="EMBL" id="KYQ92027.1"/>
    </source>
</evidence>
<feature type="compositionally biased region" description="Low complexity" evidence="3">
    <location>
        <begin position="191"/>
        <end position="203"/>
    </location>
</feature>
<evidence type="ECO:0000313" key="5">
    <source>
        <dbReference type="Proteomes" id="UP000076078"/>
    </source>
</evidence>
<name>A0A151ZDK4_TIELA</name>
<dbReference type="OMA" id="HSKDYYI"/>
<organism evidence="4 5">
    <name type="scientific">Tieghemostelium lacteum</name>
    <name type="common">Slime mold</name>
    <name type="synonym">Dictyostelium lacteum</name>
    <dbReference type="NCBI Taxonomy" id="361077"/>
    <lineage>
        <taxon>Eukaryota</taxon>
        <taxon>Amoebozoa</taxon>
        <taxon>Evosea</taxon>
        <taxon>Eumycetozoa</taxon>
        <taxon>Dictyostelia</taxon>
        <taxon>Dictyosteliales</taxon>
        <taxon>Raperosteliaceae</taxon>
        <taxon>Tieghemostelium</taxon>
    </lineage>
</organism>